<comment type="caution">
    <text evidence="2">The sequence shown here is derived from an EMBL/GenBank/DDBJ whole genome shotgun (WGS) entry which is preliminary data.</text>
</comment>
<dbReference type="PANTHER" id="PTHR30121:SF6">
    <property type="entry name" value="SLR6007 PROTEIN"/>
    <property type="match status" value="1"/>
</dbReference>
<dbReference type="GO" id="GO:0005524">
    <property type="term" value="F:ATP binding"/>
    <property type="evidence" value="ECO:0007669"/>
    <property type="project" value="UniProtKB-KW"/>
</dbReference>
<gene>
    <name evidence="2" type="ORF">ACFQ5G_26235</name>
</gene>
<evidence type="ECO:0000259" key="1">
    <source>
        <dbReference type="Pfam" id="PF01935"/>
    </source>
</evidence>
<dbReference type="PANTHER" id="PTHR30121">
    <property type="entry name" value="UNCHARACTERIZED PROTEIN YJGR-RELATED"/>
    <property type="match status" value="1"/>
</dbReference>
<keyword evidence="2" id="KW-0547">Nucleotide-binding</keyword>
<keyword evidence="2" id="KW-0067">ATP-binding</keyword>
<reference evidence="3" key="1">
    <citation type="journal article" date="2019" name="Int. J. Syst. Evol. Microbiol.">
        <title>The Global Catalogue of Microorganisms (GCM) 10K type strain sequencing project: providing services to taxonomists for standard genome sequencing and annotation.</title>
        <authorList>
            <consortium name="The Broad Institute Genomics Platform"/>
            <consortium name="The Broad Institute Genome Sequencing Center for Infectious Disease"/>
            <person name="Wu L."/>
            <person name="Ma J."/>
        </authorList>
    </citation>
    <scope>NUCLEOTIDE SEQUENCE [LARGE SCALE GENOMIC DNA]</scope>
    <source>
        <strain evidence="3">CCM 7526</strain>
    </source>
</reference>
<dbReference type="EMBL" id="JBHTMK010000037">
    <property type="protein sequence ID" value="MFD1368859.1"/>
    <property type="molecule type" value="Genomic_DNA"/>
</dbReference>
<protein>
    <submittedName>
        <fullName evidence="2">ATP-binding protein</fullName>
    </submittedName>
</protein>
<proteinExistence type="predicted"/>
<dbReference type="Proteomes" id="UP001597183">
    <property type="component" value="Unassembled WGS sequence"/>
</dbReference>
<dbReference type="InterPro" id="IPR051162">
    <property type="entry name" value="T4SS_component"/>
</dbReference>
<dbReference type="RefSeq" id="WP_317788306.1">
    <property type="nucleotide sequence ID" value="NZ_AP028461.1"/>
</dbReference>
<sequence length="954" mass="102405">MTTGIAGLFERFPVSRVLELPRRPPSGRDDQGDAVRRQRLAAIVSAYHSGGGLLLGWHRAAAGGPIEVFAAGGVTGEPDRDQRIPLSVPPGAVGRRYAGGDLTGRLRAVPVWTRVAGLTDGLLIEDEALRDGDLRPTLDEGLLHVWHGPFSWFVLATPEPAADLVTAARQIALEERQAQSKSQSADHAVAAARLQRRHRELQQGRSTGMWRVHLLAGADSPASAAAVAGLLCASTDLSHQPYALMPSGVFGDLDKMLSVEDVPDSPVLGGSHLLASLAVAPIDEVPGLRLATRPDFDVTPENTGRGGPAVTVGAVLDRSEAPAGVLEVPRTSLNRHTFVTGATGAGKSQTVRNLLESAAAQDLPWLVVEPAKAEYRQMADRIGGDRVITIRPGDPDAPPAGFNPLEPAAGFPLQTHLDLTRSLFLAAFEADEPFPQVLSAALTRCYEDLGWDLALGEPRTAGHRPRYPTLGDLQRTAELVVDQIGYGKEITDNVRGFIRVRLSSLRLGTTGRFFEGGHPLDLAGLMRRNVVFEIEDVGDDRDKAFLMGGLLIQLTEHLRVETRRDPALLRLGLRHLSVFEEAHRLLRRTEGGPASHAVELFAALLAEIRAYGEGLVVAEQIPSKLLPDVIKNTAVKIMHRLPAADDRQAVGATANLTERQSQFLVTLPPGTAAVFADGMDQPVLVRMPDGSDRERGGLTPTAGPGAVIGRRSTTCGGECLSSACTLRDMRSAQRLLEDEPWLVAWAELAVLGHLTGWPTPVPRAHRLRPLLTMPLRLRDCALSHAVDEAVEARSAALSDRSDPATLAGHVTGVLNGFLRGEFTCAAEEPQFLARRYRWSRIADVLGAAARADPTAARHPRSAEWRQANGRDIPGETVGAQAAAVRVWFDEDISDPEVRRTVALGRRAPSALERAVGCSFGELEWAARAGALIDGDFAGCAWPARFLLPSVRSGG</sequence>
<accession>A0ABW4ADP4</accession>
<dbReference type="Pfam" id="PF01935">
    <property type="entry name" value="DUF87"/>
    <property type="match status" value="1"/>
</dbReference>
<organism evidence="2 3">
    <name type="scientific">Actinoplanes sichuanensis</name>
    <dbReference type="NCBI Taxonomy" id="512349"/>
    <lineage>
        <taxon>Bacteria</taxon>
        <taxon>Bacillati</taxon>
        <taxon>Actinomycetota</taxon>
        <taxon>Actinomycetes</taxon>
        <taxon>Micromonosporales</taxon>
        <taxon>Micromonosporaceae</taxon>
        <taxon>Actinoplanes</taxon>
    </lineage>
</organism>
<feature type="domain" description="Helicase HerA central" evidence="1">
    <location>
        <begin position="311"/>
        <end position="393"/>
    </location>
</feature>
<evidence type="ECO:0000313" key="3">
    <source>
        <dbReference type="Proteomes" id="UP001597183"/>
    </source>
</evidence>
<evidence type="ECO:0000313" key="2">
    <source>
        <dbReference type="EMBL" id="MFD1368859.1"/>
    </source>
</evidence>
<dbReference type="Gene3D" id="3.40.50.300">
    <property type="entry name" value="P-loop containing nucleotide triphosphate hydrolases"/>
    <property type="match status" value="2"/>
</dbReference>
<dbReference type="InterPro" id="IPR002789">
    <property type="entry name" value="HerA_central"/>
</dbReference>
<dbReference type="SUPFAM" id="SSF52540">
    <property type="entry name" value="P-loop containing nucleoside triphosphate hydrolases"/>
    <property type="match status" value="1"/>
</dbReference>
<dbReference type="InterPro" id="IPR027417">
    <property type="entry name" value="P-loop_NTPase"/>
</dbReference>
<keyword evidence="3" id="KW-1185">Reference proteome</keyword>
<name>A0ABW4ADP4_9ACTN</name>